<evidence type="ECO:0000313" key="2">
    <source>
        <dbReference type="Proteomes" id="UP000594260"/>
    </source>
</evidence>
<dbReference type="RefSeq" id="XP_022663357.1">
    <property type="nucleotide sequence ID" value="XM_022807622.1"/>
</dbReference>
<dbReference type="EnsemblMetazoa" id="XM_022807623">
    <property type="protein sequence ID" value="XP_022663358"/>
    <property type="gene ID" value="LOC111251230"/>
</dbReference>
<dbReference type="AlphaFoldDB" id="A0A7M7MHL7"/>
<dbReference type="Proteomes" id="UP000594260">
    <property type="component" value="Unplaced"/>
</dbReference>
<protein>
    <submittedName>
        <fullName evidence="1">Uncharacterized protein</fullName>
    </submittedName>
</protein>
<accession>A0A7M7MHL7</accession>
<proteinExistence type="predicted"/>
<evidence type="ECO:0000313" key="1">
    <source>
        <dbReference type="EnsemblMetazoa" id="XP_022663357"/>
    </source>
</evidence>
<dbReference type="GeneID" id="111251230"/>
<keyword evidence="2" id="KW-1185">Reference proteome</keyword>
<dbReference type="EnsemblMetazoa" id="XM_022807622">
    <property type="protein sequence ID" value="XP_022663357"/>
    <property type="gene ID" value="LOC111251230"/>
</dbReference>
<reference evidence="1" key="1">
    <citation type="submission" date="2021-01" db="UniProtKB">
        <authorList>
            <consortium name="EnsemblMetazoa"/>
        </authorList>
    </citation>
    <scope>IDENTIFICATION</scope>
</reference>
<sequence>MLPVILTFFCILTCLVPIDIFLALSVMNYKDPVPQQVTQAITSSESQVEAHLLKKRSYDLEALGADSNKNVSTSPENWCERSAEISSNVFTITYDLGKVQRFLDRPLIYAMVYSIKLTIRVPLAVLRSGSYVNAFILPQTIPPEAYVFNLTNYELNAQTLRFTKLESFDASNLTKSFLSYSSLERLGHFDLVSLNEGFTFYKLYTVNFVMDFGFRRLRIETCGRPHQCKVQHDKHITVANDSSGSVLAIRVVNQLNDVTVHADGNYARIEDRVCCQVYLKTSYLKRTKLCQTNNTSEDIVCNDATTDPACRSYVQ</sequence>
<dbReference type="RefSeq" id="XP_022663358.1">
    <property type="nucleotide sequence ID" value="XM_022807623.1"/>
</dbReference>
<name>A0A7M7MHL7_VARDE</name>
<organism evidence="1 2">
    <name type="scientific">Varroa destructor</name>
    <name type="common">Honeybee mite</name>
    <dbReference type="NCBI Taxonomy" id="109461"/>
    <lineage>
        <taxon>Eukaryota</taxon>
        <taxon>Metazoa</taxon>
        <taxon>Ecdysozoa</taxon>
        <taxon>Arthropoda</taxon>
        <taxon>Chelicerata</taxon>
        <taxon>Arachnida</taxon>
        <taxon>Acari</taxon>
        <taxon>Parasitiformes</taxon>
        <taxon>Mesostigmata</taxon>
        <taxon>Gamasina</taxon>
        <taxon>Dermanyssoidea</taxon>
        <taxon>Varroidae</taxon>
        <taxon>Varroa</taxon>
    </lineage>
</organism>